<dbReference type="Gene3D" id="3.30.559.10">
    <property type="entry name" value="Chloramphenicol acetyltransferase-like domain"/>
    <property type="match status" value="1"/>
</dbReference>
<name>N1UWP3_9MICC</name>
<evidence type="ECO:0000259" key="1">
    <source>
        <dbReference type="Pfam" id="PF03007"/>
    </source>
</evidence>
<organism evidence="2 3">
    <name type="scientific">Arthrobacter crystallopoietes BAB-32</name>
    <dbReference type="NCBI Taxonomy" id="1246476"/>
    <lineage>
        <taxon>Bacteria</taxon>
        <taxon>Bacillati</taxon>
        <taxon>Actinomycetota</taxon>
        <taxon>Actinomycetes</taxon>
        <taxon>Micrococcales</taxon>
        <taxon>Micrococcaceae</taxon>
        <taxon>Crystallibacter</taxon>
    </lineage>
</organism>
<proteinExistence type="predicted"/>
<feature type="domain" description="O-acyltransferase WSD1-like N-terminal" evidence="1">
    <location>
        <begin position="11"/>
        <end position="202"/>
    </location>
</feature>
<dbReference type="GO" id="GO:0004144">
    <property type="term" value="F:diacylglycerol O-acyltransferase activity"/>
    <property type="evidence" value="ECO:0007669"/>
    <property type="project" value="InterPro"/>
</dbReference>
<keyword evidence="3" id="KW-1185">Reference proteome</keyword>
<dbReference type="Pfam" id="PF03007">
    <property type="entry name" value="WS_DGAT_cat"/>
    <property type="match status" value="1"/>
</dbReference>
<dbReference type="InterPro" id="IPR004255">
    <property type="entry name" value="O-acyltransferase_WSD1_N"/>
</dbReference>
<reference evidence="2 3" key="1">
    <citation type="journal article" date="2013" name="Genome Announc.">
        <title>Draft Genome Sequence of Arthrobacter crystallopoietes Strain BAB-32, Revealing Genes for Bioremediation.</title>
        <authorList>
            <person name="Joshi M.N."/>
            <person name="Pandit A.S."/>
            <person name="Sharma A."/>
            <person name="Pandya R.V."/>
            <person name="Desai S.M."/>
            <person name="Saxena A.K."/>
            <person name="Bagatharia S.B."/>
        </authorList>
    </citation>
    <scope>NUCLEOTIDE SEQUENCE [LARGE SCALE GENOMIC DNA]</scope>
    <source>
        <strain evidence="2 3">BAB-32</strain>
    </source>
</reference>
<evidence type="ECO:0000313" key="2">
    <source>
        <dbReference type="EMBL" id="EMY32242.1"/>
    </source>
</evidence>
<accession>N1UWP3</accession>
<feature type="non-terminal residue" evidence="2">
    <location>
        <position position="204"/>
    </location>
</feature>
<dbReference type="GO" id="GO:0045017">
    <property type="term" value="P:glycerolipid biosynthetic process"/>
    <property type="evidence" value="ECO:0007669"/>
    <property type="project" value="InterPro"/>
</dbReference>
<dbReference type="Proteomes" id="UP000010729">
    <property type="component" value="Unassembled WGS sequence"/>
</dbReference>
<dbReference type="EMBL" id="ANPE02000309">
    <property type="protein sequence ID" value="EMY32242.1"/>
    <property type="molecule type" value="Genomic_DNA"/>
</dbReference>
<sequence>MSYEGRIDRVSAEDLMSLAGDTGSAPMQVGAVLALRMGDASDARLLLDALAQRLHAVPRLRQRLLKVPLGCGRPVWVDDSGFDPGRHLTVAPCPAPGGNEAVLKVAADMLTAPLPRDRPLWRATLLTGTGRHQAALVFVFHHVLMDGIGGLAVLEALATAEALPNDLIGRDHPLPSPLQLAIDAARDRLTGLARLPAVVRQLAA</sequence>
<dbReference type="RefSeq" id="WP_005275168.1">
    <property type="nucleotide sequence ID" value="NZ_ANPE02000309.1"/>
</dbReference>
<evidence type="ECO:0000313" key="3">
    <source>
        <dbReference type="Proteomes" id="UP000010729"/>
    </source>
</evidence>
<dbReference type="AlphaFoldDB" id="N1UWP3"/>
<dbReference type="SUPFAM" id="SSF52777">
    <property type="entry name" value="CoA-dependent acyltransferases"/>
    <property type="match status" value="1"/>
</dbReference>
<gene>
    <name evidence="2" type="ORF">D477_021213</name>
</gene>
<dbReference type="InterPro" id="IPR023213">
    <property type="entry name" value="CAT-like_dom_sf"/>
</dbReference>
<comment type="caution">
    <text evidence="2">The sequence shown here is derived from an EMBL/GenBank/DDBJ whole genome shotgun (WGS) entry which is preliminary data.</text>
</comment>
<protein>
    <recommendedName>
        <fullName evidence="1">O-acyltransferase WSD1-like N-terminal domain-containing protein</fullName>
    </recommendedName>
</protein>